<keyword evidence="3" id="KW-1185">Reference proteome</keyword>
<organism evidence="2 3">
    <name type="scientific">Baekduia soli</name>
    <dbReference type="NCBI Taxonomy" id="496014"/>
    <lineage>
        <taxon>Bacteria</taxon>
        <taxon>Bacillati</taxon>
        <taxon>Actinomycetota</taxon>
        <taxon>Thermoleophilia</taxon>
        <taxon>Solirubrobacterales</taxon>
        <taxon>Baekduiaceae</taxon>
        <taxon>Baekduia</taxon>
    </lineage>
</organism>
<protein>
    <submittedName>
        <fullName evidence="2">Uncharacterized protein</fullName>
    </submittedName>
</protein>
<reference evidence="2 3" key="1">
    <citation type="journal article" date="2018" name="J. Microbiol.">
        <title>Baekduia soli gen. nov., sp. nov., a novel bacterium isolated from the soil of Baekdu Mountain and proposal of a novel family name, Baekduiaceae fam. nov.</title>
        <authorList>
            <person name="An D.S."/>
            <person name="Siddiqi M.Z."/>
            <person name="Kim K.H."/>
            <person name="Yu H.S."/>
            <person name="Im W.T."/>
        </authorList>
    </citation>
    <scope>NUCLEOTIDE SEQUENCE [LARGE SCALE GENOMIC DNA]</scope>
    <source>
        <strain evidence="2 3">BR7-21</strain>
    </source>
</reference>
<dbReference type="AlphaFoldDB" id="A0A5B8U936"/>
<feature type="compositionally biased region" description="Low complexity" evidence="1">
    <location>
        <begin position="61"/>
        <end position="70"/>
    </location>
</feature>
<name>A0A5B8U936_9ACTN</name>
<dbReference type="Proteomes" id="UP000321805">
    <property type="component" value="Chromosome"/>
</dbReference>
<dbReference type="EMBL" id="CP042430">
    <property type="protein sequence ID" value="QEC49669.1"/>
    <property type="molecule type" value="Genomic_DNA"/>
</dbReference>
<gene>
    <name evidence="2" type="ORF">FSW04_20200</name>
</gene>
<feature type="region of interest" description="Disordered" evidence="1">
    <location>
        <begin position="36"/>
        <end position="83"/>
    </location>
</feature>
<sequence length="83" mass="8526">MAVADGDAHLEPQGPPAAVGQPARAGVALEALAALDGAGVAQEPTRRPQARRRRRDGGQVGQAQAGSGIASMKRALPPRRARR</sequence>
<evidence type="ECO:0000256" key="1">
    <source>
        <dbReference type="SAM" id="MobiDB-lite"/>
    </source>
</evidence>
<proteinExistence type="predicted"/>
<dbReference type="KEGG" id="bsol:FSW04_20200"/>
<feature type="compositionally biased region" description="Basic and acidic residues" evidence="1">
    <location>
        <begin position="1"/>
        <end position="10"/>
    </location>
</feature>
<evidence type="ECO:0000313" key="2">
    <source>
        <dbReference type="EMBL" id="QEC49669.1"/>
    </source>
</evidence>
<feature type="region of interest" description="Disordered" evidence="1">
    <location>
        <begin position="1"/>
        <end position="23"/>
    </location>
</feature>
<accession>A0A5B8U936</accession>
<evidence type="ECO:0000313" key="3">
    <source>
        <dbReference type="Proteomes" id="UP000321805"/>
    </source>
</evidence>